<evidence type="ECO:0000256" key="3">
    <source>
        <dbReference type="ARBA" id="ARBA00022603"/>
    </source>
</evidence>
<proteinExistence type="predicted"/>
<name>A0A8D8DS20_CULPI</name>
<dbReference type="GO" id="GO:0032259">
    <property type="term" value="P:methylation"/>
    <property type="evidence" value="ECO:0007669"/>
    <property type="project" value="UniProtKB-KW"/>
</dbReference>
<sequence length="118" mass="13697">MSTQTASYDSDDDDCRLPADTLAVLQEFLKEKELREQAEQSREKTGTDFEEDWQLSQFWYNTSTKEKLASVVRHFRKSLGDGLRVALLSAPSLYQHVKAVADNGKWKELFYFQMCCVF</sequence>
<dbReference type="GO" id="GO:0005737">
    <property type="term" value="C:cytoplasm"/>
    <property type="evidence" value="ECO:0007669"/>
    <property type="project" value="UniProtKB-SubCell"/>
</dbReference>
<accession>A0A8D8DS20</accession>
<keyword evidence="4 5" id="KW-0808">Transferase</keyword>
<dbReference type="InterPro" id="IPR019369">
    <property type="entry name" value="Efm5/EEF1AKMT1"/>
</dbReference>
<dbReference type="AlphaFoldDB" id="A0A8D8DS20"/>
<evidence type="ECO:0000313" key="5">
    <source>
        <dbReference type="EMBL" id="CAG6516603.1"/>
    </source>
</evidence>
<dbReference type="EMBL" id="HBUE01173640">
    <property type="protein sequence ID" value="CAG6516603.1"/>
    <property type="molecule type" value="Transcribed_RNA"/>
</dbReference>
<keyword evidence="2" id="KW-0963">Cytoplasm</keyword>
<reference evidence="5" key="1">
    <citation type="submission" date="2021-05" db="EMBL/GenBank/DDBJ databases">
        <authorList>
            <person name="Alioto T."/>
            <person name="Alioto T."/>
            <person name="Gomez Garrido J."/>
        </authorList>
    </citation>
    <scope>NUCLEOTIDE SEQUENCE</scope>
</reference>
<protein>
    <submittedName>
        <fullName evidence="5">Protein-lysine N-methyltransferase CG9154</fullName>
    </submittedName>
</protein>
<evidence type="ECO:0000256" key="1">
    <source>
        <dbReference type="ARBA" id="ARBA00004496"/>
    </source>
</evidence>
<comment type="subcellular location">
    <subcellularLocation>
        <location evidence="1">Cytoplasm</location>
    </subcellularLocation>
</comment>
<dbReference type="PANTHER" id="PTHR13200:SF0">
    <property type="entry name" value="EEF1A LYSINE METHYLTRANSFERASE 1"/>
    <property type="match status" value="1"/>
</dbReference>
<dbReference type="GO" id="GO:0016279">
    <property type="term" value="F:protein-lysine N-methyltransferase activity"/>
    <property type="evidence" value="ECO:0007669"/>
    <property type="project" value="InterPro"/>
</dbReference>
<dbReference type="Pfam" id="PF10237">
    <property type="entry name" value="N6-adenineMlase"/>
    <property type="match status" value="1"/>
</dbReference>
<dbReference type="EMBL" id="HBUE01279109">
    <property type="protein sequence ID" value="CAG6568102.1"/>
    <property type="molecule type" value="Transcribed_RNA"/>
</dbReference>
<dbReference type="EMBL" id="HBUE01279108">
    <property type="protein sequence ID" value="CAG6568101.1"/>
    <property type="molecule type" value="Transcribed_RNA"/>
</dbReference>
<dbReference type="PANTHER" id="PTHR13200">
    <property type="entry name" value="EEF1A LYSINE METHYLTRANSFERASE 1"/>
    <property type="match status" value="1"/>
</dbReference>
<evidence type="ECO:0000256" key="4">
    <source>
        <dbReference type="ARBA" id="ARBA00022679"/>
    </source>
</evidence>
<dbReference type="InterPro" id="IPR041370">
    <property type="entry name" value="Mlase_EEF1AKMT1/ZCCHC4"/>
</dbReference>
<evidence type="ECO:0000256" key="2">
    <source>
        <dbReference type="ARBA" id="ARBA00022490"/>
    </source>
</evidence>
<dbReference type="EMBL" id="HBUE01173639">
    <property type="protein sequence ID" value="CAG6516602.1"/>
    <property type="molecule type" value="Transcribed_RNA"/>
</dbReference>
<keyword evidence="3 5" id="KW-0489">Methyltransferase</keyword>
<organism evidence="5">
    <name type="scientific">Culex pipiens</name>
    <name type="common">House mosquito</name>
    <dbReference type="NCBI Taxonomy" id="7175"/>
    <lineage>
        <taxon>Eukaryota</taxon>
        <taxon>Metazoa</taxon>
        <taxon>Ecdysozoa</taxon>
        <taxon>Arthropoda</taxon>
        <taxon>Hexapoda</taxon>
        <taxon>Insecta</taxon>
        <taxon>Pterygota</taxon>
        <taxon>Neoptera</taxon>
        <taxon>Endopterygota</taxon>
        <taxon>Diptera</taxon>
        <taxon>Nematocera</taxon>
        <taxon>Culicoidea</taxon>
        <taxon>Culicidae</taxon>
        <taxon>Culicinae</taxon>
        <taxon>Culicini</taxon>
        <taxon>Culex</taxon>
        <taxon>Culex</taxon>
    </lineage>
</organism>